<dbReference type="AlphaFoldDB" id="A0A2P7QNW5"/>
<accession>A0A2P7QNW5</accession>
<feature type="domain" description="Enoyl reductase (ER)" evidence="5">
    <location>
        <begin position="10"/>
        <end position="231"/>
    </location>
</feature>
<evidence type="ECO:0000259" key="5">
    <source>
        <dbReference type="SMART" id="SM00829"/>
    </source>
</evidence>
<comment type="similarity">
    <text evidence="4">Belongs to the zinc-containing alcohol dehydrogenase family.</text>
</comment>
<comment type="cofactor">
    <cofactor evidence="4">
        <name>Zn(2+)</name>
        <dbReference type="ChEBI" id="CHEBI:29105"/>
    </cofactor>
</comment>
<keyword evidence="1 4" id="KW-0479">Metal-binding</keyword>
<name>A0A2P7QNW5_9SPHN</name>
<dbReference type="PANTHER" id="PTHR43401:SF2">
    <property type="entry name" value="L-THREONINE 3-DEHYDROGENASE"/>
    <property type="match status" value="1"/>
</dbReference>
<comment type="caution">
    <text evidence="6">The sequence shown here is derived from an EMBL/GenBank/DDBJ whole genome shotgun (WGS) entry which is preliminary data.</text>
</comment>
<proteinExistence type="inferred from homology"/>
<dbReference type="Gene3D" id="3.40.50.720">
    <property type="entry name" value="NAD(P)-binding Rossmann-like Domain"/>
    <property type="match status" value="1"/>
</dbReference>
<dbReference type="PANTHER" id="PTHR43401">
    <property type="entry name" value="L-THREONINE 3-DEHYDROGENASE"/>
    <property type="match status" value="1"/>
</dbReference>
<dbReference type="CDD" id="cd08269">
    <property type="entry name" value="Zn_ADH9"/>
    <property type="match status" value="1"/>
</dbReference>
<dbReference type="EMBL" id="PXYI01000004">
    <property type="protein sequence ID" value="PSJ39640.1"/>
    <property type="molecule type" value="Genomic_DNA"/>
</dbReference>
<dbReference type="SMART" id="SM00829">
    <property type="entry name" value="PKS_ER"/>
    <property type="match status" value="1"/>
</dbReference>
<dbReference type="InterPro" id="IPR013149">
    <property type="entry name" value="ADH-like_C"/>
</dbReference>
<dbReference type="SUPFAM" id="SSF51735">
    <property type="entry name" value="NAD(P)-binding Rossmann-fold domains"/>
    <property type="match status" value="1"/>
</dbReference>
<protein>
    <submittedName>
        <fullName evidence="6">L-iditol 2-dehydrogenase</fullName>
    </submittedName>
</protein>
<dbReference type="InterPro" id="IPR011032">
    <property type="entry name" value="GroES-like_sf"/>
</dbReference>
<dbReference type="Gene3D" id="3.90.180.10">
    <property type="entry name" value="Medium-chain alcohol dehydrogenases, catalytic domain"/>
    <property type="match status" value="2"/>
</dbReference>
<organism evidence="6 7">
    <name type="scientific">Allosphingosinicella deserti</name>
    <dbReference type="NCBI Taxonomy" id="2116704"/>
    <lineage>
        <taxon>Bacteria</taxon>
        <taxon>Pseudomonadati</taxon>
        <taxon>Pseudomonadota</taxon>
        <taxon>Alphaproteobacteria</taxon>
        <taxon>Sphingomonadales</taxon>
        <taxon>Sphingomonadaceae</taxon>
        <taxon>Allosphingosinicella</taxon>
    </lineage>
</organism>
<dbReference type="InterPro" id="IPR002328">
    <property type="entry name" value="ADH_Zn_CS"/>
</dbReference>
<dbReference type="Pfam" id="PF00107">
    <property type="entry name" value="ADH_zinc_N"/>
    <property type="match status" value="1"/>
</dbReference>
<dbReference type="InterPro" id="IPR036291">
    <property type="entry name" value="NAD(P)-bd_dom_sf"/>
</dbReference>
<dbReference type="Proteomes" id="UP000241167">
    <property type="component" value="Unassembled WGS sequence"/>
</dbReference>
<gene>
    <name evidence="6" type="ORF">C7I55_13670</name>
</gene>
<dbReference type="Pfam" id="PF08240">
    <property type="entry name" value="ADH_N"/>
    <property type="match status" value="1"/>
</dbReference>
<evidence type="ECO:0000313" key="7">
    <source>
        <dbReference type="Proteomes" id="UP000241167"/>
    </source>
</evidence>
<dbReference type="InterPro" id="IPR013154">
    <property type="entry name" value="ADH-like_N"/>
</dbReference>
<evidence type="ECO:0000256" key="1">
    <source>
        <dbReference type="ARBA" id="ARBA00022723"/>
    </source>
</evidence>
<keyword evidence="3" id="KW-0560">Oxidoreductase</keyword>
<dbReference type="InterPro" id="IPR020843">
    <property type="entry name" value="ER"/>
</dbReference>
<evidence type="ECO:0000256" key="4">
    <source>
        <dbReference type="RuleBase" id="RU361277"/>
    </source>
</evidence>
<keyword evidence="2 4" id="KW-0862">Zinc</keyword>
<keyword evidence="7" id="KW-1185">Reference proteome</keyword>
<dbReference type="PROSITE" id="PS00059">
    <property type="entry name" value="ADH_ZINC"/>
    <property type="match status" value="1"/>
</dbReference>
<dbReference type="OrthoDB" id="9806940at2"/>
<dbReference type="SUPFAM" id="SSF50129">
    <property type="entry name" value="GroES-like"/>
    <property type="match status" value="1"/>
</dbReference>
<dbReference type="GO" id="GO:0016616">
    <property type="term" value="F:oxidoreductase activity, acting on the CH-OH group of donors, NAD or NADP as acceptor"/>
    <property type="evidence" value="ECO:0007669"/>
    <property type="project" value="UniProtKB-ARBA"/>
</dbReference>
<sequence length="317" mass="34031">MRAAVVEGPGRLKVEQVSVPEPGAGQIRVRLEGCGVCASNLTPWEGPEWMQFPTEPGALGHEGWGVVDAIGEGVADFTLGDRVAALSFKSYGEYDISEASAAVKLPDALAGQPFPGEPLGCAMNIFRRSDVRAGQTVAIVGIGFLGAILTRLATDAGARVIAISRRPYSLDVARQFGAAATIPMDDHWAIIEEVKRLTDGGLCDRVIEAVGKQWPLDLAGELVREGGKLIVAGYHQDGPRQVNMQMWNWKGIDVINAHERDPDVAMQGIREAVDAVASGRLDPSPLYTHSYPLERLDDALNATRDRPDGFLKALVTV</sequence>
<dbReference type="InterPro" id="IPR050129">
    <property type="entry name" value="Zn_alcohol_dh"/>
</dbReference>
<dbReference type="GO" id="GO:0008270">
    <property type="term" value="F:zinc ion binding"/>
    <property type="evidence" value="ECO:0007669"/>
    <property type="project" value="InterPro"/>
</dbReference>
<evidence type="ECO:0000313" key="6">
    <source>
        <dbReference type="EMBL" id="PSJ39640.1"/>
    </source>
</evidence>
<reference evidence="6 7" key="1">
    <citation type="submission" date="2018-03" db="EMBL/GenBank/DDBJ databases">
        <title>The draft genome of Sphingosinicella sp. GL-C-18.</title>
        <authorList>
            <person name="Liu L."/>
            <person name="Li L."/>
            <person name="Liang L."/>
            <person name="Zhang X."/>
            <person name="Wang T."/>
        </authorList>
    </citation>
    <scope>NUCLEOTIDE SEQUENCE [LARGE SCALE GENOMIC DNA]</scope>
    <source>
        <strain evidence="6 7">GL-C-18</strain>
    </source>
</reference>
<evidence type="ECO:0000256" key="2">
    <source>
        <dbReference type="ARBA" id="ARBA00022833"/>
    </source>
</evidence>
<evidence type="ECO:0000256" key="3">
    <source>
        <dbReference type="ARBA" id="ARBA00023002"/>
    </source>
</evidence>